<keyword evidence="2" id="KW-0949">S-adenosyl-L-methionine</keyword>
<dbReference type="PROSITE" id="PS51918">
    <property type="entry name" value="RADICAL_SAM"/>
    <property type="match status" value="1"/>
</dbReference>
<dbReference type="SFLD" id="SFLDS00029">
    <property type="entry name" value="Radical_SAM"/>
    <property type="match status" value="1"/>
</dbReference>
<dbReference type="SUPFAM" id="SSF102114">
    <property type="entry name" value="Radical SAM enzymes"/>
    <property type="match status" value="1"/>
</dbReference>
<feature type="domain" description="Radical SAM core" evidence="6">
    <location>
        <begin position="159"/>
        <end position="392"/>
    </location>
</feature>
<dbReference type="InterPro" id="IPR051198">
    <property type="entry name" value="BchE-like"/>
</dbReference>
<dbReference type="InterPro" id="IPR058240">
    <property type="entry name" value="rSAM_sf"/>
</dbReference>
<dbReference type="Proteomes" id="UP000051012">
    <property type="component" value="Unassembled WGS sequence"/>
</dbReference>
<keyword evidence="4" id="KW-0408">Iron</keyword>
<name>A0A0S7YD95_UNCT6</name>
<dbReference type="InterPro" id="IPR025274">
    <property type="entry name" value="DUF4070"/>
</dbReference>
<evidence type="ECO:0000259" key="6">
    <source>
        <dbReference type="PROSITE" id="PS51918"/>
    </source>
</evidence>
<proteinExistence type="predicted"/>
<evidence type="ECO:0000256" key="4">
    <source>
        <dbReference type="ARBA" id="ARBA00023004"/>
    </source>
</evidence>
<dbReference type="GO" id="GO:0005829">
    <property type="term" value="C:cytosol"/>
    <property type="evidence" value="ECO:0007669"/>
    <property type="project" value="TreeGrafter"/>
</dbReference>
<evidence type="ECO:0000313" key="7">
    <source>
        <dbReference type="EMBL" id="KPJ72499.1"/>
    </source>
</evidence>
<dbReference type="GO" id="GO:0031419">
    <property type="term" value="F:cobalamin binding"/>
    <property type="evidence" value="ECO:0007669"/>
    <property type="project" value="InterPro"/>
</dbReference>
<comment type="caution">
    <text evidence="7">The sequence shown here is derived from an EMBL/GenBank/DDBJ whole genome shotgun (WGS) entry which is preliminary data.</text>
</comment>
<keyword evidence="5" id="KW-0411">Iron-sulfur</keyword>
<dbReference type="EMBL" id="LJNI01000071">
    <property type="protein sequence ID" value="KPJ72499.1"/>
    <property type="molecule type" value="Genomic_DNA"/>
</dbReference>
<dbReference type="AlphaFoldDB" id="A0A0S7YD95"/>
<dbReference type="GO" id="GO:0046872">
    <property type="term" value="F:metal ion binding"/>
    <property type="evidence" value="ECO:0007669"/>
    <property type="project" value="UniProtKB-KW"/>
</dbReference>
<reference evidence="7 8" key="1">
    <citation type="journal article" date="2015" name="Microbiome">
        <title>Genomic resolution of linkages in carbon, nitrogen, and sulfur cycling among widespread estuary sediment bacteria.</title>
        <authorList>
            <person name="Baker B.J."/>
            <person name="Lazar C.S."/>
            <person name="Teske A.P."/>
            <person name="Dick G.J."/>
        </authorList>
    </citation>
    <scope>NUCLEOTIDE SEQUENCE [LARGE SCALE GENOMIC DNA]</scope>
    <source>
        <strain evidence="7">DG_78</strain>
    </source>
</reference>
<dbReference type="Pfam" id="PF13282">
    <property type="entry name" value="DUF4070"/>
    <property type="match status" value="1"/>
</dbReference>
<keyword evidence="3" id="KW-0479">Metal-binding</keyword>
<evidence type="ECO:0000256" key="1">
    <source>
        <dbReference type="ARBA" id="ARBA00001966"/>
    </source>
</evidence>
<dbReference type="InterPro" id="IPR006158">
    <property type="entry name" value="Cobalamin-bd"/>
</dbReference>
<dbReference type="PATRIC" id="fig|1703772.3.peg.1894"/>
<organism evidence="7 8">
    <name type="scientific">candidate division TA06 bacterium DG_78</name>
    <dbReference type="NCBI Taxonomy" id="1703772"/>
    <lineage>
        <taxon>Bacteria</taxon>
        <taxon>Bacteria division TA06</taxon>
    </lineage>
</organism>
<gene>
    <name evidence="7" type="ORF">AMJ52_06080</name>
</gene>
<dbReference type="GO" id="GO:0003824">
    <property type="term" value="F:catalytic activity"/>
    <property type="evidence" value="ECO:0007669"/>
    <property type="project" value="InterPro"/>
</dbReference>
<dbReference type="Gene3D" id="3.40.50.280">
    <property type="entry name" value="Cobalamin-binding domain"/>
    <property type="match status" value="1"/>
</dbReference>
<dbReference type="SFLD" id="SFLDF00303">
    <property type="entry name" value="hopanoid_C2-methyltransferase"/>
    <property type="match status" value="1"/>
</dbReference>
<dbReference type="Pfam" id="PF02310">
    <property type="entry name" value="B12-binding"/>
    <property type="match status" value="1"/>
</dbReference>
<evidence type="ECO:0000256" key="3">
    <source>
        <dbReference type="ARBA" id="ARBA00022723"/>
    </source>
</evidence>
<dbReference type="InterPro" id="IPR034530">
    <property type="entry name" value="HpnP-like"/>
</dbReference>
<dbReference type="InterPro" id="IPR007197">
    <property type="entry name" value="rSAM"/>
</dbReference>
<sequence>MRALFVYPHIPMTFWSFKYALKFISKKAASPPLGLLTIAAMVPKAWEKKFIDMNTTRLKDKHLRWADYVFISGMELQRHSAREVIERCKNYGVKIIAGGPLFTIEQADFDDVDHLFLGEVEDTFPKFLEDMERGEPRHIYCSDEFPDITKTPIPFWKIVKKRKYSLMSIQYSRGCPFNCEFCNVTMLNGHRPRTKTKEQIIRELDALYQWGWRDALFFVDDNFIGNRRKVKNELLPAIIQWMGERRYPFTFSTQVSVDLADDEELMHLMIKAGFQSVFVGIETPHEESLSECAKHQNIGRDLITSVRKIQQHGFEVQGGFILGFDNDPESIFVRLTEFIQNTGIVTAMVGLLNAAKGTHLYNRLETEHRLVKKTSGDNTDCSLNFIPKMDYKTLVHGYKKVLSTIYSPHHYYERIRTFLEGFRPPKVRPIYFRFVHIKAFVKSIWYLGIIGREKLHYWRLFFWSLTKRPYLFPSAIVFAVYGYHFRRMFVEYEKKIPAV</sequence>
<dbReference type="Pfam" id="PF04055">
    <property type="entry name" value="Radical_SAM"/>
    <property type="match status" value="1"/>
</dbReference>
<dbReference type="InterPro" id="IPR023404">
    <property type="entry name" value="rSAM_horseshoe"/>
</dbReference>
<dbReference type="SFLD" id="SFLDG01123">
    <property type="entry name" value="methyltransferase_(Class_B)"/>
    <property type="match status" value="1"/>
</dbReference>
<dbReference type="GO" id="GO:0051536">
    <property type="term" value="F:iron-sulfur cluster binding"/>
    <property type="evidence" value="ECO:0007669"/>
    <property type="project" value="UniProtKB-KW"/>
</dbReference>
<dbReference type="PANTHER" id="PTHR43409">
    <property type="entry name" value="ANAEROBIC MAGNESIUM-PROTOPORPHYRIN IX MONOMETHYL ESTER CYCLASE-RELATED"/>
    <property type="match status" value="1"/>
</dbReference>
<dbReference type="InterPro" id="IPR006638">
    <property type="entry name" value="Elp3/MiaA/NifB-like_rSAM"/>
</dbReference>
<evidence type="ECO:0000313" key="8">
    <source>
        <dbReference type="Proteomes" id="UP000051012"/>
    </source>
</evidence>
<dbReference type="Gene3D" id="3.80.30.20">
    <property type="entry name" value="tm_1862 like domain"/>
    <property type="match status" value="1"/>
</dbReference>
<evidence type="ECO:0000256" key="5">
    <source>
        <dbReference type="ARBA" id="ARBA00023014"/>
    </source>
</evidence>
<dbReference type="PANTHER" id="PTHR43409:SF3">
    <property type="entry name" value="HYPOTHETICAL METHYLTRANSFERASE"/>
    <property type="match status" value="1"/>
</dbReference>
<dbReference type="InterPro" id="IPR034466">
    <property type="entry name" value="Methyltransferase_Class_B"/>
</dbReference>
<dbReference type="SMART" id="SM00729">
    <property type="entry name" value="Elp3"/>
    <property type="match status" value="1"/>
</dbReference>
<accession>A0A0S7YD95</accession>
<comment type="cofactor">
    <cofactor evidence="1">
        <name>[4Fe-4S] cluster</name>
        <dbReference type="ChEBI" id="CHEBI:49883"/>
    </cofactor>
</comment>
<evidence type="ECO:0000256" key="2">
    <source>
        <dbReference type="ARBA" id="ARBA00022691"/>
    </source>
</evidence>
<dbReference type="SFLD" id="SFLDG01082">
    <property type="entry name" value="B12-binding_domain_containing"/>
    <property type="match status" value="1"/>
</dbReference>
<protein>
    <submittedName>
        <fullName evidence="7">Radical SAM protein</fullName>
    </submittedName>
</protein>